<dbReference type="FunFam" id="2.60.40.60:FF:000098">
    <property type="entry name" value="cadherin-23 isoform X1"/>
    <property type="match status" value="1"/>
</dbReference>
<evidence type="ECO:0000256" key="2">
    <source>
        <dbReference type="ARBA" id="ARBA00022475"/>
    </source>
</evidence>
<keyword evidence="11 16" id="KW-0472">Membrane</keyword>
<feature type="transmembrane region" description="Helical" evidence="16">
    <location>
        <begin position="1748"/>
        <end position="1770"/>
    </location>
</feature>
<dbReference type="FunFam" id="2.60.40.60:FF:000118">
    <property type="entry name" value="protocadherin Fat 4"/>
    <property type="match status" value="1"/>
</dbReference>
<evidence type="ECO:0000256" key="4">
    <source>
        <dbReference type="ARBA" id="ARBA00022692"/>
    </source>
</evidence>
<dbReference type="GO" id="GO:0005886">
    <property type="term" value="C:plasma membrane"/>
    <property type="evidence" value="ECO:0007669"/>
    <property type="project" value="UniProtKB-SubCell"/>
</dbReference>
<feature type="domain" description="Cadherin" evidence="17">
    <location>
        <begin position="1298"/>
        <end position="1405"/>
    </location>
</feature>
<feature type="domain" description="Cadherin" evidence="17">
    <location>
        <begin position="1076"/>
        <end position="1186"/>
    </location>
</feature>
<comment type="caution">
    <text evidence="18">The sequence shown here is derived from an EMBL/GenBank/DDBJ whole genome shotgun (WGS) entry which is preliminary data.</text>
</comment>
<feature type="domain" description="Cadherin" evidence="17">
    <location>
        <begin position="624"/>
        <end position="737"/>
    </location>
</feature>
<protein>
    <recommendedName>
        <fullName evidence="17">Cadherin domain-containing protein</fullName>
    </recommendedName>
</protein>
<dbReference type="FunFam" id="2.60.40.60:FF:000168">
    <property type="entry name" value="Cadherin-related family member 2"/>
    <property type="match status" value="1"/>
</dbReference>
<keyword evidence="19" id="KW-1185">Reference proteome</keyword>
<dbReference type="PROSITE" id="PS50268">
    <property type="entry name" value="CADHERIN_2"/>
    <property type="match status" value="14"/>
</dbReference>
<evidence type="ECO:0000256" key="15">
    <source>
        <dbReference type="PROSITE-ProRule" id="PRU00043"/>
    </source>
</evidence>
<proteinExistence type="predicted"/>
<dbReference type="PANTHER" id="PTHR24026">
    <property type="entry name" value="FAT ATYPICAL CADHERIN-RELATED"/>
    <property type="match status" value="1"/>
</dbReference>
<dbReference type="GO" id="GO:0001736">
    <property type="term" value="P:establishment of planar polarity"/>
    <property type="evidence" value="ECO:0007669"/>
    <property type="project" value="UniProtKB-ARBA"/>
</dbReference>
<evidence type="ECO:0000256" key="14">
    <source>
        <dbReference type="ARBA" id="ARBA00059331"/>
    </source>
</evidence>
<evidence type="ECO:0000256" key="16">
    <source>
        <dbReference type="SAM" id="Phobius"/>
    </source>
</evidence>
<keyword evidence="3" id="KW-0245">EGF-like domain</keyword>
<dbReference type="SUPFAM" id="SSF49313">
    <property type="entry name" value="Cadherin-like"/>
    <property type="match status" value="14"/>
</dbReference>
<keyword evidence="6" id="KW-0732">Signal</keyword>
<feature type="domain" description="Cadherin" evidence="17">
    <location>
        <begin position="513"/>
        <end position="623"/>
    </location>
</feature>
<evidence type="ECO:0000256" key="9">
    <source>
        <dbReference type="ARBA" id="ARBA00022889"/>
    </source>
</evidence>
<organism evidence="18 19">
    <name type="scientific">Hypothenemus hampei</name>
    <name type="common">Coffee berry borer</name>
    <dbReference type="NCBI Taxonomy" id="57062"/>
    <lineage>
        <taxon>Eukaryota</taxon>
        <taxon>Metazoa</taxon>
        <taxon>Ecdysozoa</taxon>
        <taxon>Arthropoda</taxon>
        <taxon>Hexapoda</taxon>
        <taxon>Insecta</taxon>
        <taxon>Pterygota</taxon>
        <taxon>Neoptera</taxon>
        <taxon>Endopterygota</taxon>
        <taxon>Coleoptera</taxon>
        <taxon>Polyphaga</taxon>
        <taxon>Cucujiformia</taxon>
        <taxon>Curculionidae</taxon>
        <taxon>Scolytinae</taxon>
        <taxon>Hypothenemus</taxon>
    </lineage>
</organism>
<comment type="subcellular location">
    <subcellularLocation>
        <location evidence="1">Cell membrane</location>
        <topology evidence="1">Single-pass type I membrane protein</topology>
    </subcellularLocation>
</comment>
<keyword evidence="5" id="KW-0479">Metal-binding</keyword>
<dbReference type="PRINTS" id="PR00205">
    <property type="entry name" value="CADHERIN"/>
</dbReference>
<dbReference type="GO" id="GO:0030154">
    <property type="term" value="P:cell differentiation"/>
    <property type="evidence" value="ECO:0007669"/>
    <property type="project" value="UniProtKB-ARBA"/>
</dbReference>
<feature type="domain" description="Cadherin" evidence="17">
    <location>
        <begin position="972"/>
        <end position="1075"/>
    </location>
</feature>
<dbReference type="GO" id="GO:0005509">
    <property type="term" value="F:calcium ion binding"/>
    <property type="evidence" value="ECO:0007669"/>
    <property type="project" value="UniProtKB-UniRule"/>
</dbReference>
<gene>
    <name evidence="18" type="ORF">ABEB36_013427</name>
</gene>
<evidence type="ECO:0000313" key="18">
    <source>
        <dbReference type="EMBL" id="KAL1490790.1"/>
    </source>
</evidence>
<evidence type="ECO:0000256" key="13">
    <source>
        <dbReference type="ARBA" id="ARBA00023180"/>
    </source>
</evidence>
<keyword evidence="9" id="KW-0130">Cell adhesion</keyword>
<dbReference type="Pfam" id="PF00028">
    <property type="entry name" value="Cadherin"/>
    <property type="match status" value="9"/>
</dbReference>
<evidence type="ECO:0000256" key="10">
    <source>
        <dbReference type="ARBA" id="ARBA00022989"/>
    </source>
</evidence>
<feature type="domain" description="Cadherin" evidence="17">
    <location>
        <begin position="1526"/>
        <end position="1647"/>
    </location>
</feature>
<evidence type="ECO:0000256" key="8">
    <source>
        <dbReference type="ARBA" id="ARBA00022837"/>
    </source>
</evidence>
<dbReference type="GO" id="GO:0048731">
    <property type="term" value="P:system development"/>
    <property type="evidence" value="ECO:0007669"/>
    <property type="project" value="UniProtKB-ARBA"/>
</dbReference>
<dbReference type="GO" id="GO:0007155">
    <property type="term" value="P:cell adhesion"/>
    <property type="evidence" value="ECO:0007669"/>
    <property type="project" value="UniProtKB-KW"/>
</dbReference>
<dbReference type="SMART" id="SM00112">
    <property type="entry name" value="CA"/>
    <property type="match status" value="14"/>
</dbReference>
<feature type="domain" description="Cadherin" evidence="17">
    <location>
        <begin position="281"/>
        <end position="394"/>
    </location>
</feature>
<keyword evidence="12" id="KW-1015">Disulfide bond</keyword>
<dbReference type="PROSITE" id="PS00232">
    <property type="entry name" value="CADHERIN_1"/>
    <property type="match status" value="9"/>
</dbReference>
<dbReference type="Gene3D" id="2.60.40.60">
    <property type="entry name" value="Cadherins"/>
    <property type="match status" value="14"/>
</dbReference>
<name>A0ABD1E882_HYPHA</name>
<dbReference type="InterPro" id="IPR015919">
    <property type="entry name" value="Cadherin-like_sf"/>
</dbReference>
<comment type="function">
    <text evidence="14">Cadherins are calcium-dependent cell adhesion proteins. They preferentially interact with themselves in a homophilic manner in connecting cells.</text>
</comment>
<evidence type="ECO:0000259" key="17">
    <source>
        <dbReference type="PROSITE" id="PS50268"/>
    </source>
</evidence>
<dbReference type="GO" id="GO:0048513">
    <property type="term" value="P:animal organ development"/>
    <property type="evidence" value="ECO:0007669"/>
    <property type="project" value="UniProtKB-ARBA"/>
</dbReference>
<evidence type="ECO:0000256" key="3">
    <source>
        <dbReference type="ARBA" id="ARBA00022536"/>
    </source>
</evidence>
<dbReference type="FunFam" id="2.60.40.60:FF:000306">
    <property type="entry name" value="Cadherin 23"/>
    <property type="match status" value="1"/>
</dbReference>
<feature type="domain" description="Cadherin" evidence="17">
    <location>
        <begin position="1406"/>
        <end position="1525"/>
    </location>
</feature>
<feature type="domain" description="Cadherin" evidence="17">
    <location>
        <begin position="1193"/>
        <end position="1295"/>
    </location>
</feature>
<dbReference type="EMBL" id="JBDJPC010000010">
    <property type="protein sequence ID" value="KAL1490790.1"/>
    <property type="molecule type" value="Genomic_DNA"/>
</dbReference>
<feature type="domain" description="Cadherin" evidence="17">
    <location>
        <begin position="395"/>
        <end position="512"/>
    </location>
</feature>
<dbReference type="PANTHER" id="PTHR24026:SF137">
    <property type="entry name" value="CADHERIN-RELATED TUMOR SUPPRESSOR"/>
    <property type="match status" value="1"/>
</dbReference>
<evidence type="ECO:0000313" key="19">
    <source>
        <dbReference type="Proteomes" id="UP001566132"/>
    </source>
</evidence>
<feature type="domain" description="Cadherin" evidence="17">
    <location>
        <begin position="738"/>
        <end position="850"/>
    </location>
</feature>
<dbReference type="GO" id="GO:0007163">
    <property type="term" value="P:establishment or maintenance of cell polarity"/>
    <property type="evidence" value="ECO:0007669"/>
    <property type="project" value="UniProtKB-ARBA"/>
</dbReference>
<dbReference type="InterPro" id="IPR002126">
    <property type="entry name" value="Cadherin-like_dom"/>
</dbReference>
<evidence type="ECO:0000256" key="1">
    <source>
        <dbReference type="ARBA" id="ARBA00004251"/>
    </source>
</evidence>
<evidence type="ECO:0000256" key="6">
    <source>
        <dbReference type="ARBA" id="ARBA00022729"/>
    </source>
</evidence>
<dbReference type="Proteomes" id="UP001566132">
    <property type="component" value="Unassembled WGS sequence"/>
</dbReference>
<accession>A0ABD1E882</accession>
<keyword evidence="8 15" id="KW-0106">Calcium</keyword>
<evidence type="ECO:0000256" key="12">
    <source>
        <dbReference type="ARBA" id="ARBA00023157"/>
    </source>
</evidence>
<reference evidence="18 19" key="1">
    <citation type="submission" date="2024-05" db="EMBL/GenBank/DDBJ databases">
        <title>Genetic variation in Jamaican populations of the coffee berry borer (Hypothenemus hampei).</title>
        <authorList>
            <person name="Errbii M."/>
            <person name="Myrie A."/>
        </authorList>
    </citation>
    <scope>NUCLEOTIDE SEQUENCE [LARGE SCALE GENOMIC DNA]</scope>
    <source>
        <strain evidence="18">JA-Hopewell-2020-01-JO</strain>
        <tissue evidence="18">Whole body</tissue>
    </source>
</reference>
<feature type="domain" description="Cadherin" evidence="17">
    <location>
        <begin position="850"/>
        <end position="971"/>
    </location>
</feature>
<dbReference type="FunFam" id="2.60.40.60:FF:000382">
    <property type="entry name" value="Cadherin 23"/>
    <property type="match status" value="1"/>
</dbReference>
<keyword evidence="2" id="KW-1003">Cell membrane</keyword>
<keyword evidence="7" id="KW-0677">Repeat</keyword>
<evidence type="ECO:0000256" key="11">
    <source>
        <dbReference type="ARBA" id="ARBA00023136"/>
    </source>
</evidence>
<dbReference type="FunFam" id="2.60.40.60:FF:000345">
    <property type="entry name" value="Cadherin 2"/>
    <property type="match status" value="1"/>
</dbReference>
<evidence type="ECO:0000256" key="5">
    <source>
        <dbReference type="ARBA" id="ARBA00022723"/>
    </source>
</evidence>
<dbReference type="FunFam" id="2.60.40.60:FF:000123">
    <property type="entry name" value="Protocadherin beta 4"/>
    <property type="match status" value="1"/>
</dbReference>
<feature type="domain" description="Cadherin" evidence="17">
    <location>
        <begin position="77"/>
        <end position="172"/>
    </location>
</feature>
<keyword evidence="4 16" id="KW-0812">Transmembrane</keyword>
<dbReference type="CDD" id="cd11304">
    <property type="entry name" value="Cadherin_repeat"/>
    <property type="match status" value="13"/>
</dbReference>
<keyword evidence="10 16" id="KW-1133">Transmembrane helix</keyword>
<sequence length="1898" mass="211874">MDNEHQEDFMIKNALRTFCGFFVKIKFKHVPVICNLRALYLVNIILFSAFHSVSCNRPPRFLINGQTEIVLRLKEGQETPVGTLLYKLKGYDPDGDKLTFGLKSSSDSDVIFVDSTSNTEANVYLNRLLDREEKDEYALVLTLTDGHLGQGNYVTQSLLILVEDVNDNTPTFKTHQSSVVIRENAPPGIIAQLEATDADEGPYGQVVYHPAPDVDKNLFSVSTVGEKAVVKLVGSLDYEKQTAHQIKILAVDRAKEGRVNTGTAVILVKVQDVEDRPPEFVRVTSIVRIPENSPVGSTVLQVVAIDGDREINNKIMYTLSSNSVDQSELFNIEKQTGKIVTTSRLDRESLPYGSTSYILQITATEVGGEIKPAPSASTEITVMITDINDETPTFKSSMYKCEIAENAPVNTPLTFAGNSVPEVFDYDQGINGTFQLYVKNHADDIFEVTPHRATNEATFTIKVKNSTFLDYERVKVINLTIVAKEVVKIQPKFSEVPVTVRILDRNDNYPEFIKSSYDVAVPENCDVGTTIAWVQALDDDSGTFGTTGVRYTNIAGSIGTLLNLHPVSGIITVKTAGGPSWDREQVSRHFLTVEARDDLGNGNRNSVQLTINLEDINDNSPIFIQSRYEARLLENQPNFQTPLKVEARDADLNGTQNSQIEYLLFGELHQNFTIDPVLGVIRPLHPLDFENIEGPEEENTRILYLTIRARDFGTPSLFSEVPLLVYVEDVNDNVPIFEYIYYNNSIPEDVQGGTAVIQVNAVDMDGSFPNNYIVYRIQQGAADKFVIDSETGVISTAYGANLDPDLTQPKKTVYSLKVLALDGGQGENQLHAAVTVEITIMDVNNKNPEIPDVGDLVVQENTPVGTVITRIQARDLDKSANLTYFLAKDFCQAINEKGALLKETTFNCSSFFSIHAVTGELSVMKNIDREEIQQFTIRVIVQDLNSGTGIQQDSATIKIQIQDVNDNNPKFSQPFYKFSVQENSPNGLLIGTVEGFDTDLNRSITYLLDKRPNYFNLVHLDGSTGEISVASRLDREVFEWINLTVKAVDSGIPSRSSRVEVFIQVLDENDNSPVFATEPTALMVPENIPPGTKITIINATDEDSGEFGKITFILDRLSSQGKFTIEGDTGTIRVAEKLDREEKENYLLIIEAWDNYQYGFNNGESRNTFKHLNVTILDVNDNKPELTVESGCVNITEFHEPGKPITIVRTTDRDDPKTRNGQVIIDIADGNQEDLFELHQVTDYSSQVRPSSSLKGRFGNYTLLIRAQDLGNPSFLVEEPLSICVTDYNDHPPKFLSPPHNSTLRVPENATVGSALVQIVATDEDDGPNGAVRYRLKADPAGHWRAFTLQPVSGILELRWPLSRKKQKIYDIRVEAYDLGIPTSLSSDLDLTVYVTDINGYQPQFLTDEFVVEFTENQEAGVETKILPSTIDRDEMSYESTPAPICYFIVGGNEHELFNLHPIDHKLSVTQPLDREEHDVHLLLVKATEDCTFPPESIHFFDSSDDTQLKVIVKVLDVNDNSPRFIRRVFTGGVSTATAFGTKFMSVKAEDADTGRNAIVSYYVIGHVQMTLTEGLDHLVRPPFLVEKDSGAIRLNFDPQQGMKGYFDFMVLANDTDGLQDTARVFIYLLREDQRVRFVLRQHAPDLRNRIEIFREILGNVTGAIVNVDEFRIHANHDGTVDKTRTDLYLHLVNRKDNSILEVAEVLKLVDQNTEKLDELFKDFNVLDTQPGGSMALQAKFQAAGTTFWLTAVSLFLLLLLLLVLALFISQRHAYQRKLKAATATAYVRADSDIDGRGLSILSGRVPNTNKHSMEGSNPIWLKAYENEWYKNPDDLSNASDRDSLDENVVCNGETSESIERVPNNGENLAQPSFGAQNIYHTLPMTLSQPRKLETTEL</sequence>
<feature type="domain" description="Cadherin" evidence="17">
    <location>
        <begin position="173"/>
        <end position="280"/>
    </location>
</feature>
<dbReference type="InterPro" id="IPR020894">
    <property type="entry name" value="Cadherin_CS"/>
</dbReference>
<keyword evidence="13" id="KW-0325">Glycoprotein</keyword>
<dbReference type="GO" id="GO:0048589">
    <property type="term" value="P:developmental growth"/>
    <property type="evidence" value="ECO:0007669"/>
    <property type="project" value="UniProtKB-ARBA"/>
</dbReference>
<dbReference type="FunFam" id="2.60.40.60:FF:000039">
    <property type="entry name" value="FAT atypical cadherin 3"/>
    <property type="match status" value="1"/>
</dbReference>
<evidence type="ECO:0000256" key="7">
    <source>
        <dbReference type="ARBA" id="ARBA00022737"/>
    </source>
</evidence>
<dbReference type="FunFam" id="2.60.40.60:FF:000124">
    <property type="entry name" value="Cadherin-related family member 1"/>
    <property type="match status" value="1"/>
</dbReference>